<keyword evidence="4 6" id="KW-1133">Transmembrane helix</keyword>
<evidence type="ECO:0000256" key="5">
    <source>
        <dbReference type="ARBA" id="ARBA00023136"/>
    </source>
</evidence>
<evidence type="ECO:0000256" key="4">
    <source>
        <dbReference type="ARBA" id="ARBA00022989"/>
    </source>
</evidence>
<dbReference type="PANTHER" id="PTHR30177:SF4">
    <property type="entry name" value="OSMOPROTECTANT IMPORT PERMEASE PROTEIN OSMW"/>
    <property type="match status" value="1"/>
</dbReference>
<gene>
    <name evidence="8" type="ORF">PO878_01970</name>
</gene>
<evidence type="ECO:0000259" key="7">
    <source>
        <dbReference type="PROSITE" id="PS50928"/>
    </source>
</evidence>
<dbReference type="KEGG" id="ima:PO878_01970"/>
<name>A0AAE9Y6B8_9ACTN</name>
<feature type="transmembrane region" description="Helical" evidence="6">
    <location>
        <begin position="27"/>
        <end position="48"/>
    </location>
</feature>
<dbReference type="InterPro" id="IPR051204">
    <property type="entry name" value="ABC_transp_perm/SBD"/>
</dbReference>
<dbReference type="SUPFAM" id="SSF161098">
    <property type="entry name" value="MetI-like"/>
    <property type="match status" value="1"/>
</dbReference>
<dbReference type="Pfam" id="PF00528">
    <property type="entry name" value="BPD_transp_1"/>
    <property type="match status" value="1"/>
</dbReference>
<comment type="similarity">
    <text evidence="6">Belongs to the binding-protein-dependent transport system permease family.</text>
</comment>
<evidence type="ECO:0000256" key="3">
    <source>
        <dbReference type="ARBA" id="ARBA00022692"/>
    </source>
</evidence>
<dbReference type="CDD" id="cd06261">
    <property type="entry name" value="TM_PBP2"/>
    <property type="match status" value="1"/>
</dbReference>
<keyword evidence="5 6" id="KW-0472">Membrane</keyword>
<dbReference type="AlphaFoldDB" id="A0AAE9Y6B8"/>
<evidence type="ECO:0000313" key="8">
    <source>
        <dbReference type="EMBL" id="WCO67485.1"/>
    </source>
</evidence>
<protein>
    <submittedName>
        <fullName evidence="8">ABC transporter permease</fullName>
    </submittedName>
</protein>
<sequence>MLNSIESWFEYMQDDSEDLWQLTIEHALLVIQATGAAVVVAVLLGIVVQNRPTARNIALSITSVFLTLPSLALFTLFIPLLGIGRRPVLVALFMYALLPVLRNTVTGLDSVDPAVEESAKGMGMNPMRRLFQVKLPLAWPVIIAGIRVATLLTTGIAAIGTLVSGGGLGDAIKDGFNRLGLPNSYEPLWAGTVLVVVLALVFDLLLALTRKVLSPGVIATVAEAPDRLLARRHRQQSDQEPSNA</sequence>
<evidence type="ECO:0000313" key="9">
    <source>
        <dbReference type="Proteomes" id="UP001216390"/>
    </source>
</evidence>
<proteinExistence type="inferred from homology"/>
<dbReference type="RefSeq" id="WP_272737006.1">
    <property type="nucleotide sequence ID" value="NZ_CP116942.1"/>
</dbReference>
<evidence type="ECO:0000256" key="1">
    <source>
        <dbReference type="ARBA" id="ARBA00004141"/>
    </source>
</evidence>
<dbReference type="PANTHER" id="PTHR30177">
    <property type="entry name" value="GLYCINE BETAINE/L-PROLINE TRANSPORT SYSTEM PERMEASE PROTEIN PROW"/>
    <property type="match status" value="1"/>
</dbReference>
<dbReference type="InterPro" id="IPR035906">
    <property type="entry name" value="MetI-like_sf"/>
</dbReference>
<dbReference type="FunFam" id="1.10.3720.10:FF:000001">
    <property type="entry name" value="Glycine betaine ABC transporter, permease"/>
    <property type="match status" value="1"/>
</dbReference>
<dbReference type="Gene3D" id="1.10.3720.10">
    <property type="entry name" value="MetI-like"/>
    <property type="match status" value="1"/>
</dbReference>
<feature type="transmembrane region" description="Helical" evidence="6">
    <location>
        <begin position="137"/>
        <end position="168"/>
    </location>
</feature>
<comment type="subcellular location">
    <subcellularLocation>
        <location evidence="6">Cell membrane</location>
        <topology evidence="6">Multi-pass membrane protein</topology>
    </subcellularLocation>
    <subcellularLocation>
        <location evidence="1">Membrane</location>
        <topology evidence="1">Multi-pass membrane protein</topology>
    </subcellularLocation>
</comment>
<dbReference type="InterPro" id="IPR000515">
    <property type="entry name" value="MetI-like"/>
</dbReference>
<dbReference type="GO" id="GO:0005886">
    <property type="term" value="C:plasma membrane"/>
    <property type="evidence" value="ECO:0007669"/>
    <property type="project" value="UniProtKB-SubCell"/>
</dbReference>
<organism evidence="8 9">
    <name type="scientific">Iamia majanohamensis</name>
    <dbReference type="NCBI Taxonomy" id="467976"/>
    <lineage>
        <taxon>Bacteria</taxon>
        <taxon>Bacillati</taxon>
        <taxon>Actinomycetota</taxon>
        <taxon>Acidimicrobiia</taxon>
        <taxon>Acidimicrobiales</taxon>
        <taxon>Iamiaceae</taxon>
        <taxon>Iamia</taxon>
    </lineage>
</organism>
<keyword evidence="9" id="KW-1185">Reference proteome</keyword>
<dbReference type="PROSITE" id="PS50928">
    <property type="entry name" value="ABC_TM1"/>
    <property type="match status" value="1"/>
</dbReference>
<feature type="transmembrane region" description="Helical" evidence="6">
    <location>
        <begin position="84"/>
        <end position="101"/>
    </location>
</feature>
<dbReference type="EMBL" id="CP116942">
    <property type="protein sequence ID" value="WCO67485.1"/>
    <property type="molecule type" value="Genomic_DNA"/>
</dbReference>
<dbReference type="Proteomes" id="UP001216390">
    <property type="component" value="Chromosome"/>
</dbReference>
<reference evidence="8" key="1">
    <citation type="submission" date="2023-01" db="EMBL/GenBank/DDBJ databases">
        <title>The diversity of Class Acidimicrobiia in South China Sea sediment environments and the proposal of Iamia marina sp. nov., a novel species of the genus Iamia.</title>
        <authorList>
            <person name="He Y."/>
            <person name="Tian X."/>
        </authorList>
    </citation>
    <scope>NUCLEOTIDE SEQUENCE</scope>
    <source>
        <strain evidence="8">DSM 19957</strain>
    </source>
</reference>
<keyword evidence="2 6" id="KW-0813">Transport</keyword>
<evidence type="ECO:0000256" key="2">
    <source>
        <dbReference type="ARBA" id="ARBA00022448"/>
    </source>
</evidence>
<keyword evidence="3 6" id="KW-0812">Transmembrane</keyword>
<dbReference type="GO" id="GO:0031460">
    <property type="term" value="P:glycine betaine transport"/>
    <property type="evidence" value="ECO:0007669"/>
    <property type="project" value="TreeGrafter"/>
</dbReference>
<dbReference type="GO" id="GO:0055085">
    <property type="term" value="P:transmembrane transport"/>
    <property type="evidence" value="ECO:0007669"/>
    <property type="project" value="InterPro"/>
</dbReference>
<feature type="transmembrane region" description="Helical" evidence="6">
    <location>
        <begin position="57"/>
        <end position="78"/>
    </location>
</feature>
<accession>A0AAE9Y6B8</accession>
<feature type="domain" description="ABC transmembrane type-1" evidence="7">
    <location>
        <begin position="23"/>
        <end position="206"/>
    </location>
</feature>
<evidence type="ECO:0000256" key="6">
    <source>
        <dbReference type="RuleBase" id="RU363032"/>
    </source>
</evidence>
<feature type="transmembrane region" description="Helical" evidence="6">
    <location>
        <begin position="188"/>
        <end position="208"/>
    </location>
</feature>